<dbReference type="PANTHER" id="PTHR43418">
    <property type="entry name" value="MULTIFUNCTIONAL TRYPTOPHAN BIOSYNTHESIS PROTEIN-RELATED"/>
    <property type="match status" value="1"/>
</dbReference>
<dbReference type="GO" id="GO:0004049">
    <property type="term" value="F:anthranilate synthase activity"/>
    <property type="evidence" value="ECO:0007669"/>
    <property type="project" value="TreeGrafter"/>
</dbReference>
<protein>
    <submittedName>
        <fullName evidence="3">Aminodeoxychorismate/anthranilate synthase component II</fullName>
    </submittedName>
</protein>
<dbReference type="PRINTS" id="PR00097">
    <property type="entry name" value="ANTSNTHASEII"/>
</dbReference>
<sequence>MIVVIDNYDSFTYNLVQYLGELTGDVRVFRNNQTTPGEIRAMQPAAVVISPGPCTPHEAGISAPLVAELAGHMPVLGVCLGHQCIGAAFGGKIVRAPAPVHGKVSEVRHDGRTIYDGLPNPLVGTRYHSLIIDRDTLPEVLEVSAQLADGTIMGVRHKHALVEGVQFHPESVLTAAGKDLLRNFLRLAGVSVNDRMHTAERRTQGAVGGLQ</sequence>
<organism evidence="3 4">
    <name type="scientific">Candidatus Segetimicrobium genomatis</name>
    <dbReference type="NCBI Taxonomy" id="2569760"/>
    <lineage>
        <taxon>Bacteria</taxon>
        <taxon>Bacillati</taxon>
        <taxon>Candidatus Sysuimicrobiota</taxon>
        <taxon>Candidatus Sysuimicrobiia</taxon>
        <taxon>Candidatus Sysuimicrobiales</taxon>
        <taxon>Candidatus Segetimicrobiaceae</taxon>
        <taxon>Candidatus Segetimicrobium</taxon>
    </lineage>
</organism>
<dbReference type="InterPro" id="IPR006221">
    <property type="entry name" value="TrpG/PapA_dom"/>
</dbReference>
<dbReference type="InterPro" id="IPR017926">
    <property type="entry name" value="GATASE"/>
</dbReference>
<keyword evidence="1" id="KW-0315">Glutamine amidotransferase</keyword>
<evidence type="ECO:0000313" key="4">
    <source>
        <dbReference type="Proteomes" id="UP000319353"/>
    </source>
</evidence>
<dbReference type="CDD" id="cd01743">
    <property type="entry name" value="GATase1_Anthranilate_Synthase"/>
    <property type="match status" value="1"/>
</dbReference>
<dbReference type="GO" id="GO:0000162">
    <property type="term" value="P:L-tryptophan biosynthetic process"/>
    <property type="evidence" value="ECO:0007669"/>
    <property type="project" value="TreeGrafter"/>
</dbReference>
<dbReference type="FunFam" id="3.40.50.880:FF:000003">
    <property type="entry name" value="Anthranilate synthase component II"/>
    <property type="match status" value="1"/>
</dbReference>
<feature type="domain" description="Glutamine amidotransferase" evidence="2">
    <location>
        <begin position="3"/>
        <end position="185"/>
    </location>
</feature>
<accession>A0A537L1G5</accession>
<dbReference type="EMBL" id="VBAL01000091">
    <property type="protein sequence ID" value="TMJ01846.1"/>
    <property type="molecule type" value="Genomic_DNA"/>
</dbReference>
<proteinExistence type="predicted"/>
<dbReference type="NCBIfam" id="TIGR00566">
    <property type="entry name" value="trpG_papA"/>
    <property type="match status" value="1"/>
</dbReference>
<dbReference type="PANTHER" id="PTHR43418:SF4">
    <property type="entry name" value="MULTIFUNCTIONAL TRYPTOPHAN BIOSYNTHESIS PROTEIN"/>
    <property type="match status" value="1"/>
</dbReference>
<evidence type="ECO:0000259" key="2">
    <source>
        <dbReference type="Pfam" id="PF00117"/>
    </source>
</evidence>
<dbReference type="AlphaFoldDB" id="A0A537L1G5"/>
<dbReference type="GO" id="GO:0005829">
    <property type="term" value="C:cytosol"/>
    <property type="evidence" value="ECO:0007669"/>
    <property type="project" value="TreeGrafter"/>
</dbReference>
<dbReference type="PRINTS" id="PR00096">
    <property type="entry name" value="GATASE"/>
</dbReference>
<dbReference type="SUPFAM" id="SSF52317">
    <property type="entry name" value="Class I glutamine amidotransferase-like"/>
    <property type="match status" value="1"/>
</dbReference>
<comment type="caution">
    <text evidence="3">The sequence shown here is derived from an EMBL/GenBank/DDBJ whole genome shotgun (WGS) entry which is preliminary data.</text>
</comment>
<dbReference type="InterPro" id="IPR050472">
    <property type="entry name" value="Anth_synth/Amidotransfase"/>
</dbReference>
<dbReference type="InterPro" id="IPR029062">
    <property type="entry name" value="Class_I_gatase-like"/>
</dbReference>
<dbReference type="Gene3D" id="3.40.50.880">
    <property type="match status" value="1"/>
</dbReference>
<reference evidence="3 4" key="1">
    <citation type="journal article" date="2019" name="Nat. Microbiol.">
        <title>Mediterranean grassland soil C-N compound turnover is dependent on rainfall and depth, and is mediated by genomically divergent microorganisms.</title>
        <authorList>
            <person name="Diamond S."/>
            <person name="Andeer P.F."/>
            <person name="Li Z."/>
            <person name="Crits-Christoph A."/>
            <person name="Burstein D."/>
            <person name="Anantharaman K."/>
            <person name="Lane K.R."/>
            <person name="Thomas B.C."/>
            <person name="Pan C."/>
            <person name="Northen T.R."/>
            <person name="Banfield J.F."/>
        </authorList>
    </citation>
    <scope>NUCLEOTIDE SEQUENCE [LARGE SCALE GENOMIC DNA]</scope>
    <source>
        <strain evidence="3">NP_4</strain>
    </source>
</reference>
<evidence type="ECO:0000256" key="1">
    <source>
        <dbReference type="ARBA" id="ARBA00022962"/>
    </source>
</evidence>
<dbReference type="Pfam" id="PF00117">
    <property type="entry name" value="GATase"/>
    <property type="match status" value="1"/>
</dbReference>
<dbReference type="Proteomes" id="UP000319353">
    <property type="component" value="Unassembled WGS sequence"/>
</dbReference>
<dbReference type="PRINTS" id="PR00099">
    <property type="entry name" value="CPSGATASE"/>
</dbReference>
<evidence type="ECO:0000313" key="3">
    <source>
        <dbReference type="EMBL" id="TMJ01846.1"/>
    </source>
</evidence>
<name>A0A537L1G5_9BACT</name>
<gene>
    <name evidence="3" type="ORF">E6H01_07555</name>
</gene>
<dbReference type="PROSITE" id="PS51273">
    <property type="entry name" value="GATASE_TYPE_1"/>
    <property type="match status" value="1"/>
</dbReference>